<dbReference type="EMBL" id="MTHB01000304">
    <property type="protein sequence ID" value="OXC71618.1"/>
    <property type="molecule type" value="Genomic_DNA"/>
</dbReference>
<evidence type="ECO:0000259" key="2">
    <source>
        <dbReference type="Pfam" id="PF13340"/>
    </source>
</evidence>
<protein>
    <submittedName>
        <fullName evidence="3">Mobile element protein</fullName>
    </submittedName>
</protein>
<dbReference type="PANTHER" id="PTHR46637">
    <property type="entry name" value="TIS1421-TRANSPOSASE PROTEIN A"/>
    <property type="match status" value="1"/>
</dbReference>
<dbReference type="AlphaFoldDB" id="A0A226WM00"/>
<dbReference type="Pfam" id="PF13340">
    <property type="entry name" value="DUF4096"/>
    <property type="match status" value="1"/>
</dbReference>
<dbReference type="InterPro" id="IPR025161">
    <property type="entry name" value="IS402-like_dom"/>
</dbReference>
<evidence type="ECO:0000256" key="1">
    <source>
        <dbReference type="SAM" id="MobiDB-lite"/>
    </source>
</evidence>
<comment type="caution">
    <text evidence="3">The sequence shown here is derived from an EMBL/GenBank/DDBJ whole genome shotgun (WGS) entry which is preliminary data.</text>
</comment>
<name>A0A226WM00_CABSO</name>
<feature type="compositionally biased region" description="Low complexity" evidence="1">
    <location>
        <begin position="135"/>
        <end position="147"/>
    </location>
</feature>
<accession>A0A226WM00</accession>
<evidence type="ECO:0000313" key="3">
    <source>
        <dbReference type="EMBL" id="OXC71618.1"/>
    </source>
</evidence>
<feature type="region of interest" description="Disordered" evidence="1">
    <location>
        <begin position="115"/>
        <end position="147"/>
    </location>
</feature>
<evidence type="ECO:0000313" key="4">
    <source>
        <dbReference type="Proteomes" id="UP000214720"/>
    </source>
</evidence>
<dbReference type="InterPro" id="IPR052909">
    <property type="entry name" value="Transposase_6_like"/>
</dbReference>
<dbReference type="Proteomes" id="UP000214720">
    <property type="component" value="Unassembled WGS sequence"/>
</dbReference>
<organism evidence="3 4">
    <name type="scientific">Caballeronia sordidicola</name>
    <name type="common">Burkholderia sordidicola</name>
    <dbReference type="NCBI Taxonomy" id="196367"/>
    <lineage>
        <taxon>Bacteria</taxon>
        <taxon>Pseudomonadati</taxon>
        <taxon>Pseudomonadota</taxon>
        <taxon>Betaproteobacteria</taxon>
        <taxon>Burkholderiales</taxon>
        <taxon>Burkholderiaceae</taxon>
        <taxon>Caballeronia</taxon>
    </lineage>
</organism>
<reference evidence="4" key="1">
    <citation type="submission" date="2017-01" db="EMBL/GenBank/DDBJ databases">
        <title>Genome Analysis of Deinococcus marmoris KOPRI26562.</title>
        <authorList>
            <person name="Kim J.H."/>
            <person name="Oh H.-M."/>
        </authorList>
    </citation>
    <scope>NUCLEOTIDE SEQUENCE [LARGE SCALE GENOMIC DNA]</scope>
    <source>
        <strain evidence="4">PAMC 26633</strain>
    </source>
</reference>
<feature type="compositionally biased region" description="Polar residues" evidence="1">
    <location>
        <begin position="119"/>
        <end position="134"/>
    </location>
</feature>
<dbReference type="PANTHER" id="PTHR46637:SF1">
    <property type="entry name" value="BLL5188 PROTEIN"/>
    <property type="match status" value="1"/>
</dbReference>
<gene>
    <name evidence="3" type="ORF">BSU04_46310</name>
</gene>
<feature type="domain" description="Insertion element IS402-like" evidence="2">
    <location>
        <begin position="7"/>
        <end position="85"/>
    </location>
</feature>
<proteinExistence type="predicted"/>
<sequence length="147" mass="16324">MPKELIDDQLWALIEPLLPEAAPRNRRYAGRKPIPDRAVLTGIVFVLRAGLAWNLLPQEMGCGSGSTCWRRLDEWHKAGVWQRMHETMLAELRRRGQLDLARALVDSSSVRALYAGKKQAQTPRTGANSAANTISSSMRKASRSASS</sequence>